<accession>A0AAD5TPB1</accession>
<dbReference type="Pfam" id="PF04433">
    <property type="entry name" value="SWIRM"/>
    <property type="match status" value="1"/>
</dbReference>
<gene>
    <name evidence="3" type="primary">ADA2_2</name>
    <name evidence="3" type="ORF">HDU87_008516</name>
</gene>
<dbReference type="InterPro" id="IPR007526">
    <property type="entry name" value="SWIRM"/>
</dbReference>
<feature type="region of interest" description="Disordered" evidence="1">
    <location>
        <begin position="153"/>
        <end position="206"/>
    </location>
</feature>
<comment type="caution">
    <text evidence="3">The sequence shown here is derived from an EMBL/GenBank/DDBJ whole genome shotgun (WGS) entry which is preliminary data.</text>
</comment>
<organism evidence="3 4">
    <name type="scientific">Geranomyces variabilis</name>
    <dbReference type="NCBI Taxonomy" id="109894"/>
    <lineage>
        <taxon>Eukaryota</taxon>
        <taxon>Fungi</taxon>
        <taxon>Fungi incertae sedis</taxon>
        <taxon>Chytridiomycota</taxon>
        <taxon>Chytridiomycota incertae sedis</taxon>
        <taxon>Chytridiomycetes</taxon>
        <taxon>Spizellomycetales</taxon>
        <taxon>Powellomycetaceae</taxon>
        <taxon>Geranomyces</taxon>
    </lineage>
</organism>
<dbReference type="GO" id="GO:0006338">
    <property type="term" value="P:chromatin remodeling"/>
    <property type="evidence" value="ECO:0007669"/>
    <property type="project" value="TreeGrafter"/>
</dbReference>
<feature type="compositionally biased region" description="Low complexity" evidence="1">
    <location>
        <begin position="153"/>
        <end position="173"/>
    </location>
</feature>
<dbReference type="GO" id="GO:0070461">
    <property type="term" value="C:SAGA-type complex"/>
    <property type="evidence" value="ECO:0007669"/>
    <property type="project" value="TreeGrafter"/>
</dbReference>
<dbReference type="AlphaFoldDB" id="A0AAD5TPB1"/>
<dbReference type="PANTHER" id="PTHR12374:SF20">
    <property type="entry name" value="TRANSCRIPTIONAL ADAPTER 2-ALPHA"/>
    <property type="match status" value="1"/>
</dbReference>
<protein>
    <submittedName>
        <fullName evidence="3">Transcriptional adapter ada2</fullName>
    </submittedName>
</protein>
<feature type="compositionally biased region" description="Low complexity" evidence="1">
    <location>
        <begin position="186"/>
        <end position="205"/>
    </location>
</feature>
<keyword evidence="4" id="KW-1185">Reference proteome</keyword>
<proteinExistence type="predicted"/>
<dbReference type="GO" id="GO:0003682">
    <property type="term" value="F:chromatin binding"/>
    <property type="evidence" value="ECO:0007669"/>
    <property type="project" value="TreeGrafter"/>
</dbReference>
<dbReference type="Gene3D" id="1.10.10.10">
    <property type="entry name" value="Winged helix-like DNA-binding domain superfamily/Winged helix DNA-binding domain"/>
    <property type="match status" value="1"/>
</dbReference>
<dbReference type="PANTHER" id="PTHR12374">
    <property type="entry name" value="TRANSCRIPTIONAL ADAPTOR 2 ADA2 -RELATED"/>
    <property type="match status" value="1"/>
</dbReference>
<dbReference type="GO" id="GO:0003713">
    <property type="term" value="F:transcription coactivator activity"/>
    <property type="evidence" value="ECO:0007669"/>
    <property type="project" value="TreeGrafter"/>
</dbReference>
<evidence type="ECO:0000256" key="1">
    <source>
        <dbReference type="SAM" id="MobiDB-lite"/>
    </source>
</evidence>
<dbReference type="FunFam" id="1.10.10.10:FF:000087">
    <property type="entry name" value="Transcriptional adapter 2"/>
    <property type="match status" value="1"/>
</dbReference>
<feature type="compositionally biased region" description="Polar residues" evidence="1">
    <location>
        <begin position="1"/>
        <end position="11"/>
    </location>
</feature>
<dbReference type="EMBL" id="JADGJQ010000009">
    <property type="protein sequence ID" value="KAJ3182353.1"/>
    <property type="molecule type" value="Genomic_DNA"/>
</dbReference>
<dbReference type="InterPro" id="IPR036388">
    <property type="entry name" value="WH-like_DNA-bd_sf"/>
</dbReference>
<dbReference type="GO" id="GO:0006357">
    <property type="term" value="P:regulation of transcription by RNA polymerase II"/>
    <property type="evidence" value="ECO:0007669"/>
    <property type="project" value="TreeGrafter"/>
</dbReference>
<sequence>MSSLMHGTYQQHIKPASPAEPATTQTFWPSPPTTEHLPTHLLRRRCTCAAHHSSGAGAGGGAISKKRSRKCIFPTRAIPRGAAAALSGRQKRREGIIKLDVFAAYLASPDRLLFDRHARARDLSMWRERHAELDHAKKADAAAGVTAKRSRTAAAGGSSSSSSSAAAAAVSVAPLGKRKRGRPPRKSTTTTSASASASSSSAPAARPVEFREAAGAPPPLLAALVTPTDPDTTKGAPHVTWNKGDALHIPANSPGYDLLSREELRTCRTLRLVPESYLKIKAILLGAREQRGAFKKRDAQKWCRIDVNKTGKLYDWFSALGWLLPI</sequence>
<name>A0AAD5TPB1_9FUNG</name>
<dbReference type="SUPFAM" id="SSF46689">
    <property type="entry name" value="Homeodomain-like"/>
    <property type="match status" value="1"/>
</dbReference>
<feature type="region of interest" description="Disordered" evidence="1">
    <location>
        <begin position="1"/>
        <end position="35"/>
    </location>
</feature>
<dbReference type="InterPro" id="IPR009057">
    <property type="entry name" value="Homeodomain-like_sf"/>
</dbReference>
<evidence type="ECO:0000313" key="3">
    <source>
        <dbReference type="EMBL" id="KAJ3182353.1"/>
    </source>
</evidence>
<evidence type="ECO:0000259" key="2">
    <source>
        <dbReference type="Pfam" id="PF04433"/>
    </source>
</evidence>
<feature type="domain" description="SWIRM" evidence="2">
    <location>
        <begin position="257"/>
        <end position="323"/>
    </location>
</feature>
<dbReference type="GO" id="GO:0005634">
    <property type="term" value="C:nucleus"/>
    <property type="evidence" value="ECO:0007669"/>
    <property type="project" value="TreeGrafter"/>
</dbReference>
<reference evidence="3" key="1">
    <citation type="submission" date="2020-05" db="EMBL/GenBank/DDBJ databases">
        <title>Phylogenomic resolution of chytrid fungi.</title>
        <authorList>
            <person name="Stajich J.E."/>
            <person name="Amses K."/>
            <person name="Simmons R."/>
            <person name="Seto K."/>
            <person name="Myers J."/>
            <person name="Bonds A."/>
            <person name="Quandt C.A."/>
            <person name="Barry K."/>
            <person name="Liu P."/>
            <person name="Grigoriev I."/>
            <person name="Longcore J.E."/>
            <person name="James T.Y."/>
        </authorList>
    </citation>
    <scope>NUCLEOTIDE SEQUENCE</scope>
    <source>
        <strain evidence="3">JEL0379</strain>
    </source>
</reference>
<feature type="compositionally biased region" description="Basic residues" evidence="1">
    <location>
        <begin position="176"/>
        <end position="185"/>
    </location>
</feature>
<dbReference type="Proteomes" id="UP001212152">
    <property type="component" value="Unassembled WGS sequence"/>
</dbReference>
<evidence type="ECO:0000313" key="4">
    <source>
        <dbReference type="Proteomes" id="UP001212152"/>
    </source>
</evidence>